<keyword evidence="2" id="KW-0732">Signal</keyword>
<name>A0A7R9XTV4_MICPS</name>
<organism evidence="3">
    <name type="scientific">Micromonas pusilla</name>
    <name type="common">Picoplanktonic green alga</name>
    <name type="synonym">Chromulina pusilla</name>
    <dbReference type="NCBI Taxonomy" id="38833"/>
    <lineage>
        <taxon>Eukaryota</taxon>
        <taxon>Viridiplantae</taxon>
        <taxon>Chlorophyta</taxon>
        <taxon>Mamiellophyceae</taxon>
        <taxon>Mamiellales</taxon>
        <taxon>Mamiellaceae</taxon>
        <taxon>Micromonas</taxon>
    </lineage>
</organism>
<gene>
    <name evidence="3" type="ORF">MPUS1402_LOCUS310</name>
</gene>
<sequence length="439" mass="48044">MANKQRGGWSRATKRRALLFVLALAAFLAFGRRSATGGGDVLEERRETKNERRATLEENDGRAENDGLVADARGGDGSVAVAAAPATLVLIIGQPRGGDIAWKSFETHVYRRFNATVATVFPCAKKTAAASPKTRIERLATYDWCFDEPDDWSVHIDAVDCSRTIDPATSRPYNKSVANNWREFYCDATKEPSLALLGGLHDCILGNPRYACRDATSGGGGRNKKVKGGWNATRAAGGNRTHRTGCRREKPMGSGAIIASMRLMALEKIAALGLAEKFSQMILTRADYVYLKPPRHPVAMRDANVVHIPDGENWGGVTDRYGAGSTPAMLKYLRWGESYACDANRTAHDMNVSNGPEVSLDRYLRYVGMDVDACEATMFTVRRSSGEDPYSWRKGTRVAALARFGLLAKYTTEYKRALKNVGYDPNDLVSALDAFAALP</sequence>
<evidence type="ECO:0000256" key="1">
    <source>
        <dbReference type="SAM" id="MobiDB-lite"/>
    </source>
</evidence>
<feature type="compositionally biased region" description="Basic and acidic residues" evidence="1">
    <location>
        <begin position="42"/>
        <end position="65"/>
    </location>
</feature>
<feature type="region of interest" description="Disordered" evidence="1">
    <location>
        <begin position="216"/>
        <end position="249"/>
    </location>
</feature>
<reference evidence="3" key="1">
    <citation type="submission" date="2021-01" db="EMBL/GenBank/DDBJ databases">
        <authorList>
            <person name="Corre E."/>
            <person name="Pelletier E."/>
            <person name="Niang G."/>
            <person name="Scheremetjew M."/>
            <person name="Finn R."/>
            <person name="Kale V."/>
            <person name="Holt S."/>
            <person name="Cochrane G."/>
            <person name="Meng A."/>
            <person name="Brown T."/>
            <person name="Cohen L."/>
        </authorList>
    </citation>
    <scope>NUCLEOTIDE SEQUENCE</scope>
    <source>
        <strain evidence="3">RCC1614</strain>
    </source>
</reference>
<evidence type="ECO:0000256" key="2">
    <source>
        <dbReference type="SAM" id="SignalP"/>
    </source>
</evidence>
<dbReference type="AlphaFoldDB" id="A0A7R9XTV4"/>
<accession>A0A7R9XTV4</accession>
<feature type="signal peptide" evidence="2">
    <location>
        <begin position="1"/>
        <end position="31"/>
    </location>
</feature>
<protein>
    <recommendedName>
        <fullName evidence="4">Sulfotransferase</fullName>
    </recommendedName>
</protein>
<evidence type="ECO:0008006" key="4">
    <source>
        <dbReference type="Google" id="ProtNLM"/>
    </source>
</evidence>
<feature type="chain" id="PRO_5031170020" description="Sulfotransferase" evidence="2">
    <location>
        <begin position="32"/>
        <end position="439"/>
    </location>
</feature>
<proteinExistence type="predicted"/>
<evidence type="ECO:0000313" key="3">
    <source>
        <dbReference type="EMBL" id="CAD8226986.1"/>
    </source>
</evidence>
<feature type="region of interest" description="Disordered" evidence="1">
    <location>
        <begin position="41"/>
        <end position="67"/>
    </location>
</feature>
<dbReference type="EMBL" id="HBDY01000445">
    <property type="protein sequence ID" value="CAD8226986.1"/>
    <property type="molecule type" value="Transcribed_RNA"/>
</dbReference>